<proteinExistence type="inferred from homology"/>
<keyword evidence="4" id="KW-0067">ATP-binding</keyword>
<dbReference type="RefSeq" id="WP_200814034.1">
    <property type="nucleotide sequence ID" value="NZ_FXAF01000002.1"/>
</dbReference>
<dbReference type="InterPro" id="IPR003439">
    <property type="entry name" value="ABC_transporter-like_ATP-bd"/>
</dbReference>
<reference evidence="7" key="1">
    <citation type="submission" date="2017-04" db="EMBL/GenBank/DDBJ databases">
        <authorList>
            <person name="Varghese N."/>
            <person name="Submissions S."/>
        </authorList>
    </citation>
    <scope>NUCLEOTIDE SEQUENCE [LARGE SCALE GENOMIC DNA]</scope>
    <source>
        <strain evidence="7">B4P</strain>
    </source>
</reference>
<organism evidence="6 7">
    <name type="scientific">Xaviernesmea oryzae</name>
    <dbReference type="NCBI Taxonomy" id="464029"/>
    <lineage>
        <taxon>Bacteria</taxon>
        <taxon>Pseudomonadati</taxon>
        <taxon>Pseudomonadota</taxon>
        <taxon>Alphaproteobacteria</taxon>
        <taxon>Hyphomicrobiales</taxon>
        <taxon>Rhizobiaceae</taxon>
        <taxon>Rhizobium/Agrobacterium group</taxon>
        <taxon>Xaviernesmea</taxon>
    </lineage>
</organism>
<dbReference type="Gene3D" id="3.40.50.300">
    <property type="entry name" value="P-loop containing nucleotide triphosphate hydrolases"/>
    <property type="match status" value="1"/>
</dbReference>
<gene>
    <name evidence="6" type="ORF">SAMN02982989_5406</name>
</gene>
<keyword evidence="3" id="KW-0547">Nucleotide-binding</keyword>
<evidence type="ECO:0000313" key="7">
    <source>
        <dbReference type="Proteomes" id="UP000192903"/>
    </source>
</evidence>
<sequence>MLVNTARTIALEAAMATREFAVKGRKEPFIAVNEVSLRLYEGESLALVGESGSGKTTLARMMLGLLEPTRGDLQVFGREISTYSRLHLASLVQPVFQDPYASLNPRKRLVDIISMPLRAARKVSRDEVEARVEDILRKVELPASFARRFPHELSGGQRQRVAIARALINEPRILVCDEPTSALDVSVQAQILELLKQLRVELGLSYLVVTHNIGVVSELCDRVAVMYHGKLVEDGPVGNVLRAPVHDYTRRLLSAVLPVDPDQARALLLAAFIPPENRPS</sequence>
<name>A0A1X7DD84_9HYPH</name>
<dbReference type="GO" id="GO:0005524">
    <property type="term" value="F:ATP binding"/>
    <property type="evidence" value="ECO:0007669"/>
    <property type="project" value="UniProtKB-KW"/>
</dbReference>
<dbReference type="PANTHER" id="PTHR43776">
    <property type="entry name" value="TRANSPORT ATP-BINDING PROTEIN"/>
    <property type="match status" value="1"/>
</dbReference>
<dbReference type="STRING" id="464029.SAMN02982989_5406"/>
<evidence type="ECO:0000256" key="4">
    <source>
        <dbReference type="ARBA" id="ARBA00022840"/>
    </source>
</evidence>
<dbReference type="AlphaFoldDB" id="A0A1X7DD84"/>
<feature type="domain" description="ABC transporter" evidence="5">
    <location>
        <begin position="15"/>
        <end position="253"/>
    </location>
</feature>
<evidence type="ECO:0000259" key="5">
    <source>
        <dbReference type="PROSITE" id="PS50893"/>
    </source>
</evidence>
<dbReference type="Proteomes" id="UP000192903">
    <property type="component" value="Unassembled WGS sequence"/>
</dbReference>
<protein>
    <submittedName>
        <fullName evidence="6">ABC transporter</fullName>
    </submittedName>
</protein>
<dbReference type="PROSITE" id="PS50893">
    <property type="entry name" value="ABC_TRANSPORTER_2"/>
    <property type="match status" value="1"/>
</dbReference>
<dbReference type="Pfam" id="PF00005">
    <property type="entry name" value="ABC_tran"/>
    <property type="match status" value="1"/>
</dbReference>
<dbReference type="InterPro" id="IPR027417">
    <property type="entry name" value="P-loop_NTPase"/>
</dbReference>
<evidence type="ECO:0000256" key="3">
    <source>
        <dbReference type="ARBA" id="ARBA00022741"/>
    </source>
</evidence>
<dbReference type="CDD" id="cd03257">
    <property type="entry name" value="ABC_NikE_OppD_transporters"/>
    <property type="match status" value="1"/>
</dbReference>
<dbReference type="GO" id="GO:0055085">
    <property type="term" value="P:transmembrane transport"/>
    <property type="evidence" value="ECO:0007669"/>
    <property type="project" value="UniProtKB-ARBA"/>
</dbReference>
<comment type="similarity">
    <text evidence="1">Belongs to the ABC transporter superfamily.</text>
</comment>
<evidence type="ECO:0000313" key="6">
    <source>
        <dbReference type="EMBL" id="SMF13283.1"/>
    </source>
</evidence>
<evidence type="ECO:0000256" key="1">
    <source>
        <dbReference type="ARBA" id="ARBA00005417"/>
    </source>
</evidence>
<evidence type="ECO:0000256" key="2">
    <source>
        <dbReference type="ARBA" id="ARBA00022448"/>
    </source>
</evidence>
<dbReference type="SMART" id="SM00382">
    <property type="entry name" value="AAA"/>
    <property type="match status" value="1"/>
</dbReference>
<dbReference type="EMBL" id="FXAF01000002">
    <property type="protein sequence ID" value="SMF13283.1"/>
    <property type="molecule type" value="Genomic_DNA"/>
</dbReference>
<accession>A0A1X7DD84</accession>
<keyword evidence="7" id="KW-1185">Reference proteome</keyword>
<keyword evidence="2" id="KW-0813">Transport</keyword>
<dbReference type="InterPro" id="IPR050319">
    <property type="entry name" value="ABC_transp_ATP-bind"/>
</dbReference>
<dbReference type="GO" id="GO:0016887">
    <property type="term" value="F:ATP hydrolysis activity"/>
    <property type="evidence" value="ECO:0007669"/>
    <property type="project" value="InterPro"/>
</dbReference>
<dbReference type="PROSITE" id="PS00211">
    <property type="entry name" value="ABC_TRANSPORTER_1"/>
    <property type="match status" value="1"/>
</dbReference>
<dbReference type="PANTHER" id="PTHR43776:SF7">
    <property type="entry name" value="D,D-DIPEPTIDE TRANSPORT ATP-BINDING PROTEIN DDPF-RELATED"/>
    <property type="match status" value="1"/>
</dbReference>
<dbReference type="InterPro" id="IPR003593">
    <property type="entry name" value="AAA+_ATPase"/>
</dbReference>
<dbReference type="InterPro" id="IPR017871">
    <property type="entry name" value="ABC_transporter-like_CS"/>
</dbReference>
<dbReference type="SUPFAM" id="SSF52540">
    <property type="entry name" value="P-loop containing nucleoside triphosphate hydrolases"/>
    <property type="match status" value="1"/>
</dbReference>